<dbReference type="SUPFAM" id="SSF55785">
    <property type="entry name" value="PYP-like sensor domain (PAS domain)"/>
    <property type="match status" value="1"/>
</dbReference>
<evidence type="ECO:0000259" key="1">
    <source>
        <dbReference type="Pfam" id="PF13188"/>
    </source>
</evidence>
<dbReference type="Pfam" id="PF13188">
    <property type="entry name" value="PAS_8"/>
    <property type="match status" value="1"/>
</dbReference>
<dbReference type="InterPro" id="IPR000014">
    <property type="entry name" value="PAS"/>
</dbReference>
<dbReference type="Gene3D" id="3.30.450.20">
    <property type="entry name" value="PAS domain"/>
    <property type="match status" value="1"/>
</dbReference>
<reference evidence="2 3" key="1">
    <citation type="submission" date="2020-04" db="EMBL/GenBank/DDBJ databases">
        <title>Description of novel Gluconacetobacter.</title>
        <authorList>
            <person name="Sombolestani A."/>
        </authorList>
    </citation>
    <scope>NUCLEOTIDE SEQUENCE [LARGE SCALE GENOMIC DNA]</scope>
    <source>
        <strain evidence="2 3">LMG 22058</strain>
    </source>
</reference>
<dbReference type="AlphaFoldDB" id="A0A7W4K2Y1"/>
<feature type="domain" description="PAS" evidence="1">
    <location>
        <begin position="12"/>
        <end position="43"/>
    </location>
</feature>
<dbReference type="EMBL" id="JABEQP010000017">
    <property type="protein sequence ID" value="MBB2199275.1"/>
    <property type="molecule type" value="Genomic_DNA"/>
</dbReference>
<accession>A0A7W4K2Y1</accession>
<sequence length="56" mass="6440">MDAFDFIQLHTGILDSLPVAVIIVDSQTFNIIYVNDGAKKIIEMYRPRFLRQLVEA</sequence>
<proteinExistence type="predicted"/>
<name>A0A7W4K2Y1_9PROT</name>
<dbReference type="Proteomes" id="UP000530320">
    <property type="component" value="Unassembled WGS sequence"/>
</dbReference>
<organism evidence="2 3">
    <name type="scientific">Gluconacetobacter dulcium</name>
    <dbReference type="NCBI Taxonomy" id="2729096"/>
    <lineage>
        <taxon>Bacteria</taxon>
        <taxon>Pseudomonadati</taxon>
        <taxon>Pseudomonadota</taxon>
        <taxon>Alphaproteobacteria</taxon>
        <taxon>Acetobacterales</taxon>
        <taxon>Acetobacteraceae</taxon>
        <taxon>Gluconacetobacter</taxon>
    </lineage>
</organism>
<dbReference type="InterPro" id="IPR035965">
    <property type="entry name" value="PAS-like_dom_sf"/>
</dbReference>
<protein>
    <submittedName>
        <fullName evidence="2">PAS domain-containing protein</fullName>
    </submittedName>
</protein>
<evidence type="ECO:0000313" key="2">
    <source>
        <dbReference type="EMBL" id="MBB2199275.1"/>
    </source>
</evidence>
<comment type="caution">
    <text evidence="2">The sequence shown here is derived from an EMBL/GenBank/DDBJ whole genome shotgun (WGS) entry which is preliminary data.</text>
</comment>
<evidence type="ECO:0000313" key="3">
    <source>
        <dbReference type="Proteomes" id="UP000530320"/>
    </source>
</evidence>
<gene>
    <name evidence="2" type="ORF">HLH44_17845</name>
</gene>